<feature type="compositionally biased region" description="Basic and acidic residues" evidence="1">
    <location>
        <begin position="723"/>
        <end position="749"/>
    </location>
</feature>
<dbReference type="InParanoid" id="A0A3N4LES3"/>
<reference evidence="2 3" key="1">
    <citation type="journal article" date="2018" name="Nat. Ecol. Evol.">
        <title>Pezizomycetes genomes reveal the molecular basis of ectomycorrhizal truffle lifestyle.</title>
        <authorList>
            <person name="Murat C."/>
            <person name="Payen T."/>
            <person name="Noel B."/>
            <person name="Kuo A."/>
            <person name="Morin E."/>
            <person name="Chen J."/>
            <person name="Kohler A."/>
            <person name="Krizsan K."/>
            <person name="Balestrini R."/>
            <person name="Da Silva C."/>
            <person name="Montanini B."/>
            <person name="Hainaut M."/>
            <person name="Levati E."/>
            <person name="Barry K.W."/>
            <person name="Belfiori B."/>
            <person name="Cichocki N."/>
            <person name="Clum A."/>
            <person name="Dockter R.B."/>
            <person name="Fauchery L."/>
            <person name="Guy J."/>
            <person name="Iotti M."/>
            <person name="Le Tacon F."/>
            <person name="Lindquist E.A."/>
            <person name="Lipzen A."/>
            <person name="Malagnac F."/>
            <person name="Mello A."/>
            <person name="Molinier V."/>
            <person name="Miyauchi S."/>
            <person name="Poulain J."/>
            <person name="Riccioni C."/>
            <person name="Rubini A."/>
            <person name="Sitrit Y."/>
            <person name="Splivallo R."/>
            <person name="Traeger S."/>
            <person name="Wang M."/>
            <person name="Zifcakova L."/>
            <person name="Wipf D."/>
            <person name="Zambonelli A."/>
            <person name="Paolocci F."/>
            <person name="Nowrousian M."/>
            <person name="Ottonello S."/>
            <person name="Baldrian P."/>
            <person name="Spatafora J.W."/>
            <person name="Henrissat B."/>
            <person name="Nagy L.G."/>
            <person name="Aury J.M."/>
            <person name="Wincker P."/>
            <person name="Grigoriev I.V."/>
            <person name="Bonfante P."/>
            <person name="Martin F.M."/>
        </authorList>
    </citation>
    <scope>NUCLEOTIDE SEQUENCE [LARGE SCALE GENOMIC DNA]</scope>
    <source>
        <strain evidence="2 3">ATCC MYA-4762</strain>
    </source>
</reference>
<gene>
    <name evidence="2" type="ORF">L211DRAFT_870946</name>
</gene>
<feature type="compositionally biased region" description="Basic and acidic residues" evidence="1">
    <location>
        <begin position="542"/>
        <end position="556"/>
    </location>
</feature>
<feature type="compositionally biased region" description="Basic and acidic residues" evidence="1">
    <location>
        <begin position="635"/>
        <end position="662"/>
    </location>
</feature>
<evidence type="ECO:0000256" key="1">
    <source>
        <dbReference type="SAM" id="MobiDB-lite"/>
    </source>
</evidence>
<name>A0A3N4LES3_9PEZI</name>
<feature type="compositionally biased region" description="Basic and acidic residues" evidence="1">
    <location>
        <begin position="902"/>
        <end position="931"/>
    </location>
</feature>
<feature type="region of interest" description="Disordered" evidence="1">
    <location>
        <begin position="368"/>
        <end position="947"/>
    </location>
</feature>
<protein>
    <submittedName>
        <fullName evidence="2">Uncharacterized protein</fullName>
    </submittedName>
</protein>
<feature type="compositionally biased region" description="Basic and acidic residues" evidence="1">
    <location>
        <begin position="565"/>
        <end position="601"/>
    </location>
</feature>
<evidence type="ECO:0000313" key="3">
    <source>
        <dbReference type="Proteomes" id="UP000267821"/>
    </source>
</evidence>
<dbReference type="AlphaFoldDB" id="A0A3N4LES3"/>
<feature type="compositionally biased region" description="Basic and acidic residues" evidence="1">
    <location>
        <begin position="840"/>
        <end position="853"/>
    </location>
</feature>
<feature type="compositionally biased region" description="Basic and acidic residues" evidence="1">
    <location>
        <begin position="697"/>
        <end position="716"/>
    </location>
</feature>
<feature type="compositionally biased region" description="Gly residues" evidence="1">
    <location>
        <begin position="454"/>
        <end position="470"/>
    </location>
</feature>
<organism evidence="2 3">
    <name type="scientific">Terfezia boudieri ATCC MYA-4762</name>
    <dbReference type="NCBI Taxonomy" id="1051890"/>
    <lineage>
        <taxon>Eukaryota</taxon>
        <taxon>Fungi</taxon>
        <taxon>Dikarya</taxon>
        <taxon>Ascomycota</taxon>
        <taxon>Pezizomycotina</taxon>
        <taxon>Pezizomycetes</taxon>
        <taxon>Pezizales</taxon>
        <taxon>Pezizaceae</taxon>
        <taxon>Terfezia</taxon>
    </lineage>
</organism>
<feature type="compositionally biased region" description="Basic and acidic residues" evidence="1">
    <location>
        <begin position="801"/>
        <end position="823"/>
    </location>
</feature>
<feature type="compositionally biased region" description="Gly residues" evidence="1">
    <location>
        <begin position="885"/>
        <end position="901"/>
    </location>
</feature>
<feature type="compositionally biased region" description="Acidic residues" evidence="1">
    <location>
        <begin position="387"/>
        <end position="405"/>
    </location>
</feature>
<dbReference type="STRING" id="1051890.A0A3N4LES3"/>
<feature type="compositionally biased region" description="Basic and acidic residues" evidence="1">
    <location>
        <begin position="616"/>
        <end position="626"/>
    </location>
</feature>
<feature type="compositionally biased region" description="Acidic residues" evidence="1">
    <location>
        <begin position="417"/>
        <end position="446"/>
    </location>
</feature>
<proteinExistence type="predicted"/>
<feature type="compositionally biased region" description="Basic and acidic residues" evidence="1">
    <location>
        <begin position="772"/>
        <end position="782"/>
    </location>
</feature>
<accession>A0A3N4LES3</accession>
<feature type="compositionally biased region" description="Acidic residues" evidence="1">
    <location>
        <begin position="477"/>
        <end position="486"/>
    </location>
</feature>
<keyword evidence="3" id="KW-1185">Reference proteome</keyword>
<dbReference type="EMBL" id="ML121580">
    <property type="protein sequence ID" value="RPB19952.1"/>
    <property type="molecule type" value="Genomic_DNA"/>
</dbReference>
<dbReference type="OrthoDB" id="10546811at2759"/>
<dbReference type="Proteomes" id="UP000267821">
    <property type="component" value="Unassembled WGS sequence"/>
</dbReference>
<sequence length="947" mass="104689">MTTKESNNPLNPQPSTVNEVRTTMVDATLGGLERLMHFHVQGIQERQERLVRLYDGVINRDSLVLENVQKWLDYLSAREPQDYLLEMTFLQLLLDFEAKEKRISELTGEVLRLGDNLVQGSKDDHYFAQRLTGVFRKVEDWVYQTFKNVPDIQRLGHEVENSCSEVAGDRWRELLEKEHILLFTSAVTMELVKNVLEPRLLGINHDYLKLILPAIEESFVKNTNEDIKWRTKTIDILSNNHIFWEAFNSPAVALATKLFMKFSGCTEKKPAGRIKILTSLIKDTGSAATECQTQPSEFQFKWLPPGSRYKPKLASDVNNTLGDQALNDKRRRLVVVMTVAPAVLRVEYGSEKEVVVVKARVLLEEGSPLCDEGSQEESLDGRSSQDTGEEDGSSEEEDETSDEEGGISNEHDRGSQEDDGGSQEDDGGSQEDDGGSQEDDGGSQEDDGGRQEVDGGGEVDGSSGEKGNGGVTRDIDMNTENEEQGVSEEQGMMPEIARNCENNLETEGIEHERASESTGSNEGGVRREAGWSGEEPKEEENPERKRTEGEIDKQEVEEGGNSEYDSSHEVEGVKEVEDHEAGISHGGDKELVDTKFKKGSDAGDNGRSGFEGNKQTMDHEARKISSEGETSVGNRKFEDTTDERGNEGSEGEGGNRDTKIEQCEEGQEELAQHINVNAGNVKHGVSEEQGLMTEEIASNRESNRQTEEIEDERTSEATESYEESIRREAGWSREERREEESPERKRAEGEIVEQDVVKEGGGFENDGSYEMDETKEVADHEAGISGERSQVDSKVIGNKKGNVDDKGSCGEEGSTHTADREAEISPTPVSADGMTCHNASETRDNSEEEKNWEDQDSSGDLDKAKGTMDNAEGANFEDKAAVAEGSGGLAGGEGGVSGGGKRMMEEGGFEEKDQSCEEEARKSEEISKTEVTESCEDPEEDKRTEEE</sequence>
<evidence type="ECO:0000313" key="2">
    <source>
        <dbReference type="EMBL" id="RPB19952.1"/>
    </source>
</evidence>